<dbReference type="Proteomes" id="UP001354931">
    <property type="component" value="Unassembled WGS sequence"/>
</dbReference>
<keyword evidence="3" id="KW-1185">Reference proteome</keyword>
<organism evidence="2 3">
    <name type="scientific">Streptomyces endophyticus</name>
    <dbReference type="NCBI Taxonomy" id="714166"/>
    <lineage>
        <taxon>Bacteria</taxon>
        <taxon>Bacillati</taxon>
        <taxon>Actinomycetota</taxon>
        <taxon>Actinomycetes</taxon>
        <taxon>Kitasatosporales</taxon>
        <taxon>Streptomycetaceae</taxon>
        <taxon>Streptomyces</taxon>
    </lineage>
</organism>
<comment type="caution">
    <text evidence="2">The sequence shown here is derived from an EMBL/GenBank/DDBJ whole genome shotgun (WGS) entry which is preliminary data.</text>
</comment>
<feature type="transmembrane region" description="Helical" evidence="1">
    <location>
        <begin position="348"/>
        <end position="367"/>
    </location>
</feature>
<name>A0ABU6FIT1_9ACTN</name>
<reference evidence="2 3" key="1">
    <citation type="submission" date="2022-10" db="EMBL/GenBank/DDBJ databases">
        <authorList>
            <person name="Xie J."/>
            <person name="Shen N."/>
        </authorList>
    </citation>
    <scope>NUCLEOTIDE SEQUENCE [LARGE SCALE GENOMIC DNA]</scope>
    <source>
        <strain evidence="2 3">YIM65594</strain>
    </source>
</reference>
<protein>
    <recommendedName>
        <fullName evidence="4">DUF3592 domain-containing protein</fullName>
    </recommendedName>
</protein>
<keyword evidence="1" id="KW-0812">Transmembrane</keyword>
<evidence type="ECO:0000313" key="3">
    <source>
        <dbReference type="Proteomes" id="UP001354931"/>
    </source>
</evidence>
<dbReference type="RefSeq" id="WP_326022261.1">
    <property type="nucleotide sequence ID" value="NZ_JAOZYC010000169.1"/>
</dbReference>
<gene>
    <name evidence="2" type="ORF">OKJ99_34925</name>
</gene>
<keyword evidence="1" id="KW-1133">Transmembrane helix</keyword>
<evidence type="ECO:0000313" key="2">
    <source>
        <dbReference type="EMBL" id="MEB8342702.1"/>
    </source>
</evidence>
<accession>A0ABU6FIT1</accession>
<dbReference type="EMBL" id="JAOZYC010000169">
    <property type="protein sequence ID" value="MEB8342702.1"/>
    <property type="molecule type" value="Genomic_DNA"/>
</dbReference>
<evidence type="ECO:0008006" key="4">
    <source>
        <dbReference type="Google" id="ProtNLM"/>
    </source>
</evidence>
<feature type="transmembrane region" description="Helical" evidence="1">
    <location>
        <begin position="376"/>
        <end position="395"/>
    </location>
</feature>
<feature type="transmembrane region" description="Helical" evidence="1">
    <location>
        <begin position="59"/>
        <end position="78"/>
    </location>
</feature>
<proteinExistence type="predicted"/>
<feature type="transmembrane region" description="Helical" evidence="1">
    <location>
        <begin position="187"/>
        <end position="209"/>
    </location>
</feature>
<keyword evidence="1" id="KW-0472">Membrane</keyword>
<evidence type="ECO:0000256" key="1">
    <source>
        <dbReference type="SAM" id="Phobius"/>
    </source>
</evidence>
<sequence length="414" mass="42562">MVVLLGCLAVVLLGRRGLPVGDGGESAGYSAVRPEFPAAGDPPGLPAALPVGRRVKARGLVGIVAFLAALAGILAVTAGDDTDAGRAAALAEAGAVPGSARIVQVRELERYAGRSDTDFGAEVTVMLPGREGEPGSRTTLWARTHEEPHEGGKLRVLYSPGHPELGAVHGDSGTLDRLQAGTALTPVATWAFFGGWAGVSLLVVLLSVFGGGFRGLSRLEGGARAVRGSVWGVTRWGGGGTALRVRTATGEVHFCAEQNNQAIARSLRNEEVWVCWAAAEKPAAGGSGERLRASLIGDGGWCLPGEVWSAQVARVDRDSSTVGTPEAPVDPRRSVALWLPVTSWPLRIHGWSVVLLAVAMVATALLLTDTGGRPRWAAGFVAAVALLGTCVGYLASGSSRKGSPALTEATATKA</sequence>